<evidence type="ECO:0000313" key="8">
    <source>
        <dbReference type="EMBL" id="AOM76167.1"/>
    </source>
</evidence>
<dbReference type="InterPro" id="IPR023048">
    <property type="entry name" value="NADH:quinone_OxRdtase_FMN_depd"/>
</dbReference>
<keyword evidence="9" id="KW-1185">Reference proteome</keyword>
<evidence type="ECO:0000313" key="9">
    <source>
        <dbReference type="Proteomes" id="UP000094313"/>
    </source>
</evidence>
<comment type="catalytic activity">
    <reaction evidence="5">
        <text>N,N-dimethyl-1,4-phenylenediamine + anthranilate + 2 NAD(+) = 2-(4-dimethylaminophenyl)diazenylbenzoate + 2 NADH + 2 H(+)</text>
        <dbReference type="Rhea" id="RHEA:55872"/>
        <dbReference type="ChEBI" id="CHEBI:15378"/>
        <dbReference type="ChEBI" id="CHEBI:15783"/>
        <dbReference type="ChEBI" id="CHEBI:16567"/>
        <dbReference type="ChEBI" id="CHEBI:57540"/>
        <dbReference type="ChEBI" id="CHEBI:57945"/>
        <dbReference type="ChEBI" id="CHEBI:71579"/>
        <dbReference type="EC" id="1.7.1.17"/>
    </reaction>
    <physiologicalReaction direction="right-to-left" evidence="5">
        <dbReference type="Rhea" id="RHEA:55874"/>
    </physiologicalReaction>
</comment>
<comment type="function">
    <text evidence="6">Quinone reductase that provides resistance to thiol-specific stress caused by electrophilic quinones.</text>
</comment>
<dbReference type="GO" id="GO:0016652">
    <property type="term" value="F:oxidoreductase activity, acting on NAD(P)H as acceptor"/>
    <property type="evidence" value="ECO:0007669"/>
    <property type="project" value="UniProtKB-UniRule"/>
</dbReference>
<dbReference type="Gene3D" id="3.40.50.360">
    <property type="match status" value="1"/>
</dbReference>
<evidence type="ECO:0000256" key="3">
    <source>
        <dbReference type="ARBA" id="ARBA00023002"/>
    </source>
</evidence>
<dbReference type="EC" id="1.7.1.17" evidence="6"/>
<dbReference type="Proteomes" id="UP000094313">
    <property type="component" value="Chromosome"/>
</dbReference>
<comment type="cofactor">
    <cofactor evidence="6">
        <name>FMN</name>
        <dbReference type="ChEBI" id="CHEBI:58210"/>
    </cofactor>
    <text evidence="6">Binds 1 FMN per subunit.</text>
</comment>
<dbReference type="Pfam" id="PF02525">
    <property type="entry name" value="Flavodoxin_2"/>
    <property type="match status" value="1"/>
</dbReference>
<feature type="binding site" evidence="6">
    <location>
        <position position="10"/>
    </location>
    <ligand>
        <name>FMN</name>
        <dbReference type="ChEBI" id="CHEBI:58210"/>
    </ligand>
</feature>
<dbReference type="OrthoDB" id="9805013at2"/>
<proteinExistence type="inferred from homology"/>
<dbReference type="EC" id="1.6.5.-" evidence="6"/>
<dbReference type="RefSeq" id="WP_069377863.1">
    <property type="nucleotide sequence ID" value="NZ_CP017141.1"/>
</dbReference>
<sequence>MKKILIINASVRTERSYSRMLTQSFMDNWASRYPEDRFTFREIGLEVVPAINEKWIAGAFLKPKDKNAENQAELQFSNELVQELKENDIYVIGTPMYNWSIPSGLKSYIDQVMRINETWKFRSGKPDGDYVGLLENKKMYILSSRGDTGYGQHEKNEHMNFQTSYLQFVFGMMGVNDVTTMSLDNEEFGGEIFEKSKQEIFQLINGIN</sequence>
<reference evidence="8 9" key="1">
    <citation type="submission" date="2016-08" db="EMBL/GenBank/DDBJ databases">
        <authorList>
            <person name="Seilhamer J.J."/>
        </authorList>
    </citation>
    <scope>NUCLEOTIDE SEQUENCE [LARGE SCALE GENOMIC DNA]</scope>
    <source>
        <strain evidence="8 9">DX4</strain>
    </source>
</reference>
<evidence type="ECO:0000256" key="1">
    <source>
        <dbReference type="ARBA" id="ARBA00022630"/>
    </source>
</evidence>
<dbReference type="AlphaFoldDB" id="A0A1D7QC01"/>
<dbReference type="InterPro" id="IPR029039">
    <property type="entry name" value="Flavoprotein-like_sf"/>
</dbReference>
<keyword evidence="4 6" id="KW-0520">NAD</keyword>
<comment type="caution">
    <text evidence="6">Lacks conserved residue(s) required for the propagation of feature annotation.</text>
</comment>
<dbReference type="EMBL" id="CP017141">
    <property type="protein sequence ID" value="AOM76167.1"/>
    <property type="molecule type" value="Genomic_DNA"/>
</dbReference>
<dbReference type="InterPro" id="IPR003680">
    <property type="entry name" value="Flavodoxin_fold"/>
</dbReference>
<dbReference type="HAMAP" id="MF_01216">
    <property type="entry name" value="Azoreductase_type1"/>
    <property type="match status" value="1"/>
</dbReference>
<evidence type="ECO:0000256" key="2">
    <source>
        <dbReference type="ARBA" id="ARBA00022643"/>
    </source>
</evidence>
<dbReference type="PANTHER" id="PTHR43741:SF2">
    <property type="entry name" value="FMN-DEPENDENT NADH:QUINONE OXIDOREDUCTASE"/>
    <property type="match status" value="1"/>
</dbReference>
<accession>A0A1D7QC01</accession>
<comment type="similarity">
    <text evidence="6">Belongs to the azoreductase type 1 family.</text>
</comment>
<comment type="function">
    <text evidence="6">Also exhibits azoreductase activity. Catalyzes the reductive cleavage of the azo bond in aromatic azo compounds to the corresponding amines.</text>
</comment>
<keyword evidence="3 6" id="KW-0560">Oxidoreductase</keyword>
<evidence type="ECO:0000256" key="4">
    <source>
        <dbReference type="ARBA" id="ARBA00023027"/>
    </source>
</evidence>
<protein>
    <recommendedName>
        <fullName evidence="6">FMN dependent NADH:quinone oxidoreductase</fullName>
        <ecNumber evidence="6">1.6.5.-</ecNumber>
    </recommendedName>
    <alternativeName>
        <fullName evidence="6">Azo-dye reductase</fullName>
    </alternativeName>
    <alternativeName>
        <fullName evidence="6">FMN-dependent NADH-azo compound oxidoreductase</fullName>
    </alternativeName>
    <alternativeName>
        <fullName evidence="6">FMN-dependent NADH-azoreductase</fullName>
        <ecNumber evidence="6">1.7.1.17</ecNumber>
    </alternativeName>
</protein>
<feature type="binding site" evidence="6">
    <location>
        <begin position="16"/>
        <end position="18"/>
    </location>
    <ligand>
        <name>FMN</name>
        <dbReference type="ChEBI" id="CHEBI:58210"/>
    </ligand>
</feature>
<evidence type="ECO:0000256" key="6">
    <source>
        <dbReference type="HAMAP-Rule" id="MF_01216"/>
    </source>
</evidence>
<dbReference type="GO" id="GO:0010181">
    <property type="term" value="F:FMN binding"/>
    <property type="evidence" value="ECO:0007669"/>
    <property type="project" value="UniProtKB-UniRule"/>
</dbReference>
<gene>
    <name evidence="6" type="primary">azoR</name>
    <name evidence="8" type="ORF">BFS30_02690</name>
</gene>
<feature type="domain" description="Flavodoxin-like fold" evidence="7">
    <location>
        <begin position="2"/>
        <end position="196"/>
    </location>
</feature>
<dbReference type="SUPFAM" id="SSF52218">
    <property type="entry name" value="Flavoproteins"/>
    <property type="match status" value="1"/>
</dbReference>
<keyword evidence="1 6" id="KW-0285">Flavoprotein</keyword>
<comment type="catalytic activity">
    <reaction evidence="6">
        <text>2 a quinone + NADH + H(+) = 2 a 1,4-benzosemiquinone + NAD(+)</text>
        <dbReference type="Rhea" id="RHEA:65952"/>
        <dbReference type="ChEBI" id="CHEBI:15378"/>
        <dbReference type="ChEBI" id="CHEBI:57540"/>
        <dbReference type="ChEBI" id="CHEBI:57945"/>
        <dbReference type="ChEBI" id="CHEBI:132124"/>
        <dbReference type="ChEBI" id="CHEBI:134225"/>
    </reaction>
</comment>
<evidence type="ECO:0000256" key="5">
    <source>
        <dbReference type="ARBA" id="ARBA00048542"/>
    </source>
</evidence>
<dbReference type="KEGG" id="psty:BFS30_02690"/>
<keyword evidence="2 6" id="KW-0288">FMN</keyword>
<dbReference type="GO" id="GO:0016655">
    <property type="term" value="F:oxidoreductase activity, acting on NAD(P)H, quinone or similar compound as acceptor"/>
    <property type="evidence" value="ECO:0007669"/>
    <property type="project" value="InterPro"/>
</dbReference>
<name>A0A1D7QC01_9SPHI</name>
<dbReference type="InterPro" id="IPR050104">
    <property type="entry name" value="FMN-dep_NADH:Q_OxRdtase_AzoR1"/>
</dbReference>
<dbReference type="GO" id="GO:0009055">
    <property type="term" value="F:electron transfer activity"/>
    <property type="evidence" value="ECO:0007669"/>
    <property type="project" value="UniProtKB-UniRule"/>
</dbReference>
<organism evidence="8 9">
    <name type="scientific">Pedobacter steynii</name>
    <dbReference type="NCBI Taxonomy" id="430522"/>
    <lineage>
        <taxon>Bacteria</taxon>
        <taxon>Pseudomonadati</taxon>
        <taxon>Bacteroidota</taxon>
        <taxon>Sphingobacteriia</taxon>
        <taxon>Sphingobacteriales</taxon>
        <taxon>Sphingobacteriaceae</taxon>
        <taxon>Pedobacter</taxon>
    </lineage>
</organism>
<evidence type="ECO:0000259" key="7">
    <source>
        <dbReference type="Pfam" id="PF02525"/>
    </source>
</evidence>
<dbReference type="PANTHER" id="PTHR43741">
    <property type="entry name" value="FMN-DEPENDENT NADH-AZOREDUCTASE 1"/>
    <property type="match status" value="1"/>
</dbReference>
<comment type="subunit">
    <text evidence="6">Homodimer.</text>
</comment>